<dbReference type="PANTHER" id="PTHR13070">
    <property type="entry name" value="TRNA-SPLICING ENDONUCLEASE SUBUNIT SEN34-RELATED"/>
    <property type="match status" value="1"/>
</dbReference>
<protein>
    <recommendedName>
        <fullName evidence="12">tRNA-splicing endonuclease subunit SEN34</fullName>
        <ecNumber evidence="3">4.6.1.16</ecNumber>
    </recommendedName>
    <alternativeName>
        <fullName evidence="13 14">tRNA-intron endonuclease SEN34</fullName>
    </alternativeName>
    <alternativeName>
        <fullName evidence="11">tRNA-splicing endonuclease subunit Sen34</fullName>
    </alternativeName>
</protein>
<evidence type="ECO:0000256" key="11">
    <source>
        <dbReference type="ARBA" id="ARBA00070643"/>
    </source>
</evidence>
<proteinExistence type="inferred from homology"/>
<evidence type="ECO:0000256" key="3">
    <source>
        <dbReference type="ARBA" id="ARBA00012573"/>
    </source>
</evidence>
<dbReference type="GO" id="GO:0000379">
    <property type="term" value="P:tRNA-type intron splice site recognition and cleavage"/>
    <property type="evidence" value="ECO:0007669"/>
    <property type="project" value="TreeGrafter"/>
</dbReference>
<dbReference type="FunFam" id="3.40.1350.10:FF:000002">
    <property type="entry name" value="tRNA-splicing endonuclease subunit Sen34"/>
    <property type="match status" value="1"/>
</dbReference>
<dbReference type="InterPro" id="IPR011856">
    <property type="entry name" value="tRNA_endonuc-like_dom_sf"/>
</dbReference>
<evidence type="ECO:0000256" key="8">
    <source>
        <dbReference type="ARBA" id="ARBA00023284"/>
    </source>
</evidence>
<keyword evidence="4" id="KW-0507">mRNA processing</keyword>
<organism evidence="18 19">
    <name type="scientific">Danionella cerebrum</name>
    <dbReference type="NCBI Taxonomy" id="2873325"/>
    <lineage>
        <taxon>Eukaryota</taxon>
        <taxon>Metazoa</taxon>
        <taxon>Chordata</taxon>
        <taxon>Craniata</taxon>
        <taxon>Vertebrata</taxon>
        <taxon>Euteleostomi</taxon>
        <taxon>Actinopterygii</taxon>
        <taxon>Neopterygii</taxon>
        <taxon>Teleostei</taxon>
        <taxon>Ostariophysi</taxon>
        <taxon>Cypriniformes</taxon>
        <taxon>Danionidae</taxon>
        <taxon>Danioninae</taxon>
        <taxon>Danionella</taxon>
    </lineage>
</organism>
<dbReference type="Pfam" id="PF10262">
    <property type="entry name" value="Rdx"/>
    <property type="match status" value="1"/>
</dbReference>
<evidence type="ECO:0000256" key="2">
    <source>
        <dbReference type="ARBA" id="ARBA00008078"/>
    </source>
</evidence>
<dbReference type="NCBIfam" id="TIGR02174">
    <property type="entry name" value="CXXU_selWTH"/>
    <property type="match status" value="1"/>
</dbReference>
<dbReference type="InterPro" id="IPR006676">
    <property type="entry name" value="tRNA_splic"/>
</dbReference>
<reference evidence="18 19" key="1">
    <citation type="journal article" date="2019" name="Sci. Data">
        <title>Hybrid genome assembly and annotation of Danionella translucida.</title>
        <authorList>
            <person name="Kadobianskyi M."/>
            <person name="Schulze L."/>
            <person name="Schuelke M."/>
            <person name="Judkewitz B."/>
        </authorList>
    </citation>
    <scope>NUCLEOTIDE SEQUENCE [LARGE SCALE GENOMIC DNA]</scope>
    <source>
        <strain evidence="18 19">Bolton</strain>
    </source>
</reference>
<evidence type="ECO:0000256" key="6">
    <source>
        <dbReference type="ARBA" id="ARBA00023239"/>
    </source>
</evidence>
<dbReference type="OrthoDB" id="48041at2759"/>
<dbReference type="AlphaFoldDB" id="A0A553QV42"/>
<evidence type="ECO:0000256" key="7">
    <source>
        <dbReference type="ARBA" id="ARBA00023242"/>
    </source>
</evidence>
<evidence type="ECO:0000259" key="17">
    <source>
        <dbReference type="Pfam" id="PF26577"/>
    </source>
</evidence>
<gene>
    <name evidence="18" type="ORF">DNTS_023765</name>
</gene>
<evidence type="ECO:0000256" key="10">
    <source>
        <dbReference type="ARBA" id="ARBA00064779"/>
    </source>
</evidence>
<dbReference type="CDD" id="cd22363">
    <property type="entry name" value="tRNA-intron_lyase_C"/>
    <property type="match status" value="1"/>
</dbReference>
<dbReference type="GO" id="GO:0006397">
    <property type="term" value="P:mRNA processing"/>
    <property type="evidence" value="ECO:0007669"/>
    <property type="project" value="UniProtKB-KW"/>
</dbReference>
<dbReference type="Pfam" id="PF01974">
    <property type="entry name" value="tRNA_int_endo"/>
    <property type="match status" value="1"/>
</dbReference>
<evidence type="ECO:0000259" key="16">
    <source>
        <dbReference type="Pfam" id="PF01974"/>
    </source>
</evidence>
<comment type="subcellular location">
    <subcellularLocation>
        <location evidence="1">Nucleus</location>
        <location evidence="1">Nucleolus</location>
    </subcellularLocation>
</comment>
<dbReference type="InterPro" id="IPR036167">
    <property type="entry name" value="tRNA_intron_Endo_cat-like_sf"/>
</dbReference>
<feature type="region of interest" description="Disordered" evidence="15">
    <location>
        <begin position="61"/>
        <end position="83"/>
    </location>
</feature>
<keyword evidence="7" id="KW-0539">Nucleus</keyword>
<comment type="caution">
    <text evidence="18">The sequence shown here is derived from an EMBL/GenBank/DDBJ whole genome shotgun (WGS) entry which is preliminary data.</text>
</comment>
<dbReference type="GO" id="GO:0005730">
    <property type="term" value="C:nucleolus"/>
    <property type="evidence" value="ECO:0007669"/>
    <property type="project" value="UniProtKB-SubCell"/>
</dbReference>
<accession>A0A553QV42</accession>
<dbReference type="SUPFAM" id="SSF52833">
    <property type="entry name" value="Thioredoxin-like"/>
    <property type="match status" value="1"/>
</dbReference>
<dbReference type="NCBIfam" id="TIGR00324">
    <property type="entry name" value="endA"/>
    <property type="match status" value="1"/>
</dbReference>
<evidence type="ECO:0000256" key="14">
    <source>
        <dbReference type="ARBA" id="ARBA00076724"/>
    </source>
</evidence>
<dbReference type="InterPro" id="IPR006677">
    <property type="entry name" value="tRNA_intron_Endonuc_cat-like"/>
</dbReference>
<dbReference type="GO" id="GO:0000213">
    <property type="term" value="F:tRNA-intron lyase activity"/>
    <property type="evidence" value="ECO:0007669"/>
    <property type="project" value="UniProtKB-EC"/>
</dbReference>
<evidence type="ECO:0000256" key="9">
    <source>
        <dbReference type="ARBA" id="ARBA00034031"/>
    </source>
</evidence>
<dbReference type="EC" id="4.6.1.16" evidence="3"/>
<evidence type="ECO:0000256" key="1">
    <source>
        <dbReference type="ARBA" id="ARBA00004604"/>
    </source>
</evidence>
<evidence type="ECO:0000256" key="5">
    <source>
        <dbReference type="ARBA" id="ARBA00022694"/>
    </source>
</evidence>
<dbReference type="EMBL" id="SRMA01025492">
    <property type="protein sequence ID" value="TRY93841.1"/>
    <property type="molecule type" value="Genomic_DNA"/>
</dbReference>
<dbReference type="Pfam" id="PF26577">
    <property type="entry name" value="TSEN34_N"/>
    <property type="match status" value="1"/>
</dbReference>
<dbReference type="GO" id="GO:0003676">
    <property type="term" value="F:nucleic acid binding"/>
    <property type="evidence" value="ECO:0007669"/>
    <property type="project" value="InterPro"/>
</dbReference>
<feature type="domain" description="TSEN34 N-terminal" evidence="17">
    <location>
        <begin position="84"/>
        <end position="146"/>
    </location>
</feature>
<dbReference type="InterPro" id="IPR011893">
    <property type="entry name" value="Selenoprotein_Rdx-typ"/>
</dbReference>
<keyword evidence="6" id="KW-0456">Lyase</keyword>
<dbReference type="SUPFAM" id="SSF53032">
    <property type="entry name" value="tRNA-intron endonuclease catalytic domain-like"/>
    <property type="match status" value="1"/>
</dbReference>
<evidence type="ECO:0000256" key="12">
    <source>
        <dbReference type="ARBA" id="ARBA00070870"/>
    </source>
</evidence>
<keyword evidence="5" id="KW-0819">tRNA processing</keyword>
<feature type="compositionally biased region" description="Basic and acidic residues" evidence="15">
    <location>
        <begin position="63"/>
        <end position="78"/>
    </location>
</feature>
<comment type="similarity">
    <text evidence="2">Belongs to the tRNA-intron endonuclease family.</text>
</comment>
<dbReference type="Gene3D" id="3.40.30.10">
    <property type="entry name" value="Glutaredoxin"/>
    <property type="match status" value="1"/>
</dbReference>
<dbReference type="STRING" id="623744.A0A553QV42"/>
<sequence length="364" mass="41157">MMVFFLSNMIENQCMSTGAFEITLNDVPVWSKLQSGQLPSMQQLVFDVRVWGGLVEPESSIVEPKDEGDARNESEHPSAGDAPVEIRLCRGTPLLWRMSELKRVRSMGVIGSLVGSLPRQPRQNQRLGRPLELREEEALLLLLEKDTAVSQNTPAFEDDEAHSMVVRQYEAALESSYKEQRTLALEDRKKTLMRVMNEKENDSDDSGSAIKGRLEDLEQSFCFPQSAMAVQLCTARAGFSHCAEEHTVCSSDWPLSRDQRLTTRFRVFHDLRSRGFYLTSAGKFGGDFLVYPGDPLRFHAHYIALCVSMDEELPLCDVLAIARLGSNVKKTILLCSPRNHFEDERHKGVEDSVVYSSLQWTSMF</sequence>
<comment type="catalytic activity">
    <reaction evidence="9">
        <text>pretRNA = a 3'-half-tRNA molecule with a 5'-OH end + a 5'-half-tRNA molecule with a 2',3'-cyclic phosphate end + an intron with a 2',3'-cyclic phosphate and a 5'-hydroxyl terminus.</text>
        <dbReference type="EC" id="4.6.1.16"/>
    </reaction>
</comment>
<feature type="domain" description="tRNA intron endonuclease catalytic" evidence="16">
    <location>
        <begin position="263"/>
        <end position="337"/>
    </location>
</feature>
<dbReference type="InterPro" id="IPR036249">
    <property type="entry name" value="Thioredoxin-like_sf"/>
</dbReference>
<evidence type="ECO:0000256" key="4">
    <source>
        <dbReference type="ARBA" id="ARBA00022664"/>
    </source>
</evidence>
<evidence type="ECO:0000313" key="18">
    <source>
        <dbReference type="EMBL" id="TRY93841.1"/>
    </source>
</evidence>
<name>A0A553QV42_9TELE</name>
<evidence type="ECO:0000313" key="19">
    <source>
        <dbReference type="Proteomes" id="UP000316079"/>
    </source>
</evidence>
<dbReference type="Gene3D" id="3.40.1350.10">
    <property type="match status" value="1"/>
</dbReference>
<dbReference type="PANTHER" id="PTHR13070:SF0">
    <property type="entry name" value="TRNA-SPLICING ENDONUCLEASE SUBUNIT SEN34"/>
    <property type="match status" value="1"/>
</dbReference>
<comment type="subunit">
    <text evidence="10">tRNA splicing endonuclease is a heterotetramer composed of TSEN2, TSEN15, TSEN34/LENG5 and TSEN54. tRNA splicing endonuclease complex also contains proteins of the pre-mRNA 3'-end processing machinery such as CLP1, CPSF1, CPSF4 and CSTF2.</text>
</comment>
<dbReference type="InterPro" id="IPR059049">
    <property type="entry name" value="TSEN34_N"/>
</dbReference>
<evidence type="ECO:0000256" key="13">
    <source>
        <dbReference type="ARBA" id="ARBA00075884"/>
    </source>
</evidence>
<keyword evidence="19" id="KW-1185">Reference proteome</keyword>
<dbReference type="Proteomes" id="UP000316079">
    <property type="component" value="Unassembled WGS sequence"/>
</dbReference>
<keyword evidence="8" id="KW-0676">Redox-active center</keyword>
<evidence type="ECO:0000256" key="15">
    <source>
        <dbReference type="SAM" id="MobiDB-lite"/>
    </source>
</evidence>